<dbReference type="PANTHER" id="PTHR43540:SF14">
    <property type="entry name" value="ISOCHORISMATASE"/>
    <property type="match status" value="1"/>
</dbReference>
<dbReference type="Gene3D" id="3.40.50.850">
    <property type="entry name" value="Isochorismatase-like"/>
    <property type="match status" value="1"/>
</dbReference>
<dbReference type="RefSeq" id="WP_248268591.1">
    <property type="nucleotide sequence ID" value="NZ_CP096034.1"/>
</dbReference>
<dbReference type="CDD" id="cd01014">
    <property type="entry name" value="nicotinamidase_related"/>
    <property type="match status" value="1"/>
</dbReference>
<evidence type="ECO:0000256" key="1">
    <source>
        <dbReference type="ARBA" id="ARBA00006336"/>
    </source>
</evidence>
<protein>
    <submittedName>
        <fullName evidence="4">Cysteine hydrolase</fullName>
    </submittedName>
</protein>
<dbReference type="Proteomes" id="UP000830639">
    <property type="component" value="Chromosome"/>
</dbReference>
<comment type="similarity">
    <text evidence="1">Belongs to the isochorismatase family.</text>
</comment>
<dbReference type="InterPro" id="IPR050272">
    <property type="entry name" value="Isochorismatase-like_hydrls"/>
</dbReference>
<feature type="domain" description="Isochorismatase-like" evidence="3">
    <location>
        <begin position="4"/>
        <end position="144"/>
    </location>
</feature>
<organism evidence="4 5">
    <name type="scientific">Gottfriedia acidiceleris</name>
    <dbReference type="NCBI Taxonomy" id="371036"/>
    <lineage>
        <taxon>Bacteria</taxon>
        <taxon>Bacillati</taxon>
        <taxon>Bacillota</taxon>
        <taxon>Bacilli</taxon>
        <taxon>Bacillales</taxon>
        <taxon>Bacillaceae</taxon>
        <taxon>Gottfriedia</taxon>
    </lineage>
</organism>
<evidence type="ECO:0000313" key="5">
    <source>
        <dbReference type="Proteomes" id="UP000830639"/>
    </source>
</evidence>
<gene>
    <name evidence="4" type="ORF">MY490_07030</name>
</gene>
<name>A0ABY4JQJ0_9BACI</name>
<dbReference type="InterPro" id="IPR000868">
    <property type="entry name" value="Isochorismatase-like_dom"/>
</dbReference>
<dbReference type="EMBL" id="CP096034">
    <property type="protein sequence ID" value="UPM55584.1"/>
    <property type="molecule type" value="Genomic_DNA"/>
</dbReference>
<dbReference type="SUPFAM" id="SSF52499">
    <property type="entry name" value="Isochorismatase-like hydrolases"/>
    <property type="match status" value="1"/>
</dbReference>
<keyword evidence="2 4" id="KW-0378">Hydrolase</keyword>
<dbReference type="InterPro" id="IPR036380">
    <property type="entry name" value="Isochorismatase-like_sf"/>
</dbReference>
<evidence type="ECO:0000313" key="4">
    <source>
        <dbReference type="EMBL" id="UPM55584.1"/>
    </source>
</evidence>
<reference evidence="4 5" key="1">
    <citation type="submission" date="2022-04" db="EMBL/GenBank/DDBJ databases">
        <title>Mechanism of arsenic methylation and mitigation arsenic toxicity by Bacillus sp. LH14 from an Arsenic-Contaminated Paddy Soil.</title>
        <authorList>
            <person name="Wang D."/>
        </authorList>
    </citation>
    <scope>NUCLEOTIDE SEQUENCE [LARGE SCALE GENOMIC DNA]</scope>
    <source>
        <strain evidence="4 5">LH14</strain>
    </source>
</reference>
<sequence>MKKTALLVIDVQAFMFSESNPVYNGETLINNLNKLIDKARAANTPIFYIQHSEEGSPLEFGTPGWEIQSDIAPIDGDIIIHKTTPDSFFKTNLKEELAKQEINHLVMAGIQTEICVDTTTRNAFGNGYEVTLITDAHSTWDSDELTAKQIIKHHNQTLRWLAEPKTTSDIEFSKGS</sequence>
<dbReference type="Pfam" id="PF00857">
    <property type="entry name" value="Isochorismatase"/>
    <property type="match status" value="1"/>
</dbReference>
<dbReference type="GO" id="GO:0016787">
    <property type="term" value="F:hydrolase activity"/>
    <property type="evidence" value="ECO:0007669"/>
    <property type="project" value="UniProtKB-KW"/>
</dbReference>
<keyword evidence="5" id="KW-1185">Reference proteome</keyword>
<evidence type="ECO:0000259" key="3">
    <source>
        <dbReference type="Pfam" id="PF00857"/>
    </source>
</evidence>
<dbReference type="PANTHER" id="PTHR43540">
    <property type="entry name" value="PEROXYUREIDOACRYLATE/UREIDOACRYLATE AMIDOHYDROLASE-RELATED"/>
    <property type="match status" value="1"/>
</dbReference>
<evidence type="ECO:0000256" key="2">
    <source>
        <dbReference type="ARBA" id="ARBA00022801"/>
    </source>
</evidence>
<accession>A0ABY4JQJ0</accession>
<proteinExistence type="inferred from homology"/>